<feature type="transmembrane region" description="Helical" evidence="3">
    <location>
        <begin position="41"/>
        <end position="57"/>
    </location>
</feature>
<keyword evidence="2" id="KW-1003">Cell membrane</keyword>
<feature type="transmembrane region" description="Helical" evidence="3">
    <location>
        <begin position="64"/>
        <end position="83"/>
    </location>
</feature>
<name>V2Z807_9FIRM</name>
<sequence>MSSNENVAVKSKPDVKNIALIGIMAAVCCVLGPWQIPIGPVPISLQIIAVCLCSYVLGAKKGALAVFVYVLLGFVGLPVFAGASGGMAALFGATGGYIIGFIFMAFISGLFIERFGVKKIYFQVIGLLLGLMVCYLFGTVWFTTVNTKGINFTQALGYCVYPFIPFDVAKIVISVILGNALKQALNKINV</sequence>
<reference evidence="4 5" key="1">
    <citation type="submission" date="2013-06" db="EMBL/GenBank/DDBJ databases">
        <authorList>
            <person name="Weinstock G."/>
            <person name="Sodergren E."/>
            <person name="Clifton S."/>
            <person name="Fulton L."/>
            <person name="Fulton B."/>
            <person name="Courtney L."/>
            <person name="Fronick C."/>
            <person name="Harrison M."/>
            <person name="Strong C."/>
            <person name="Farmer C."/>
            <person name="Delahaunty K."/>
            <person name="Markovic C."/>
            <person name="Hall O."/>
            <person name="Minx P."/>
            <person name="Tomlinson C."/>
            <person name="Mitreva M."/>
            <person name="Nelson J."/>
            <person name="Hou S."/>
            <person name="Wollam A."/>
            <person name="Pepin K.H."/>
            <person name="Johnson M."/>
            <person name="Bhonagiri V."/>
            <person name="Nash W.E."/>
            <person name="Warren W."/>
            <person name="Chinwalla A."/>
            <person name="Mardis E.R."/>
            <person name="Wilson R.K."/>
        </authorList>
    </citation>
    <scope>NUCLEOTIDE SEQUENCE [LARGE SCALE GENOMIC DNA]</scope>
    <source>
        <strain evidence="4 5">ATCC 51271</strain>
    </source>
</reference>
<gene>
    <name evidence="4" type="ORF">GCWU0000282_001938</name>
</gene>
<protein>
    <recommendedName>
        <fullName evidence="2">Biotin transporter</fullName>
    </recommendedName>
</protein>
<dbReference type="AlphaFoldDB" id="V2Z807"/>
<dbReference type="Gene3D" id="1.10.1760.20">
    <property type="match status" value="1"/>
</dbReference>
<dbReference type="InterPro" id="IPR003784">
    <property type="entry name" value="BioY"/>
</dbReference>
<comment type="caution">
    <text evidence="4">The sequence shown here is derived from an EMBL/GenBank/DDBJ whole genome shotgun (WGS) entry which is preliminary data.</text>
</comment>
<evidence type="ECO:0000256" key="1">
    <source>
        <dbReference type="ARBA" id="ARBA00010692"/>
    </source>
</evidence>
<keyword evidence="3" id="KW-0812">Transmembrane</keyword>
<feature type="transmembrane region" description="Helical" evidence="3">
    <location>
        <begin position="89"/>
        <end position="112"/>
    </location>
</feature>
<feature type="transmembrane region" description="Helical" evidence="3">
    <location>
        <begin position="155"/>
        <end position="177"/>
    </location>
</feature>
<evidence type="ECO:0000313" key="4">
    <source>
        <dbReference type="EMBL" id="ESL03065.1"/>
    </source>
</evidence>
<feature type="transmembrane region" description="Helical" evidence="3">
    <location>
        <begin position="124"/>
        <end position="143"/>
    </location>
</feature>
<evidence type="ECO:0000313" key="5">
    <source>
        <dbReference type="Proteomes" id="UP000018227"/>
    </source>
</evidence>
<dbReference type="PIRSF" id="PIRSF016661">
    <property type="entry name" value="BioY"/>
    <property type="match status" value="1"/>
</dbReference>
<keyword evidence="3" id="KW-1133">Transmembrane helix</keyword>
<dbReference type="GO" id="GO:0015225">
    <property type="term" value="F:biotin transmembrane transporter activity"/>
    <property type="evidence" value="ECO:0007669"/>
    <property type="project" value="UniProtKB-UniRule"/>
</dbReference>
<accession>V2Z807</accession>
<dbReference type="EMBL" id="ACIL03000013">
    <property type="protein sequence ID" value="ESL03065.1"/>
    <property type="molecule type" value="Genomic_DNA"/>
</dbReference>
<comment type="similarity">
    <text evidence="1 2">Belongs to the BioY family.</text>
</comment>
<proteinExistence type="inferred from homology"/>
<evidence type="ECO:0000256" key="3">
    <source>
        <dbReference type="SAM" id="Phobius"/>
    </source>
</evidence>
<dbReference type="PANTHER" id="PTHR34295">
    <property type="entry name" value="BIOTIN TRANSPORTER BIOY"/>
    <property type="match status" value="1"/>
</dbReference>
<dbReference type="Proteomes" id="UP000018227">
    <property type="component" value="Unassembled WGS sequence"/>
</dbReference>
<dbReference type="eggNOG" id="COG1268">
    <property type="taxonomic scope" value="Bacteria"/>
</dbReference>
<dbReference type="OrthoDB" id="9803495at2"/>
<dbReference type="RefSeq" id="WP_023354807.1">
    <property type="nucleotide sequence ID" value="NZ_KI535368.1"/>
</dbReference>
<dbReference type="GO" id="GO:0005886">
    <property type="term" value="C:plasma membrane"/>
    <property type="evidence" value="ECO:0007669"/>
    <property type="project" value="UniProtKB-SubCell"/>
</dbReference>
<feature type="transmembrane region" description="Helical" evidence="3">
    <location>
        <begin position="18"/>
        <end position="35"/>
    </location>
</feature>
<dbReference type="Pfam" id="PF02632">
    <property type="entry name" value="BioY"/>
    <property type="match status" value="1"/>
</dbReference>
<evidence type="ECO:0000256" key="2">
    <source>
        <dbReference type="PIRNR" id="PIRNR016661"/>
    </source>
</evidence>
<dbReference type="STRING" id="592026.GCWU0000282_001938"/>
<keyword evidence="2" id="KW-0813">Transport</keyword>
<organism evidence="4 5">
    <name type="scientific">Catonella morbi ATCC 51271</name>
    <dbReference type="NCBI Taxonomy" id="592026"/>
    <lineage>
        <taxon>Bacteria</taxon>
        <taxon>Bacillati</taxon>
        <taxon>Bacillota</taxon>
        <taxon>Clostridia</taxon>
        <taxon>Lachnospirales</taxon>
        <taxon>Lachnospiraceae</taxon>
        <taxon>Catonella</taxon>
    </lineage>
</organism>
<keyword evidence="5" id="KW-1185">Reference proteome</keyword>
<comment type="subcellular location">
    <subcellularLocation>
        <location evidence="2">Cell membrane</location>
        <topology evidence="2">Multi-pass membrane protein</topology>
    </subcellularLocation>
</comment>
<keyword evidence="2 3" id="KW-0472">Membrane</keyword>
<dbReference type="PANTHER" id="PTHR34295:SF1">
    <property type="entry name" value="BIOTIN TRANSPORTER BIOY"/>
    <property type="match status" value="1"/>
</dbReference>
<dbReference type="HOGENOM" id="CLU_077931_3_0_9"/>